<sequence length="305" mass="35635">MLKGLFPRNAINRIRTPVLRYRYRSFHALTSKIQQKSMSLKTTQPLKEPPPQPDLINKLHEQLISEINTNLHHPTHAQNQADSMEIFQDLSMVKWCDDDDDARLNEVRKQLIVQVLLDLLNDEFYSIYNDKFLRSLELDKQSHLFNSLSSEIKYIIQNSRDAQLNDHHLKLMKLIRDLDTIQDEIQDLIINDLNQDCQLEFNNQKLENTLLYKNINLNLNGSSNKIAIKILAELKSHIEEFRWQTTRNGLLALLVLVFLILTGVNMSKKYTTTNENAEKEIDLTNDKYLLEHTNENDDENGSHTS</sequence>
<dbReference type="PANTHER" id="PTHR14360">
    <property type="entry name" value="PROTEIN FMP32, MITOCHONDRIAL"/>
    <property type="match status" value="1"/>
</dbReference>
<keyword evidence="7 8" id="KW-0472">Membrane</keyword>
<dbReference type="InParanoid" id="G0VE88"/>
<reference evidence="9 10" key="1">
    <citation type="journal article" date="2011" name="Proc. Natl. Acad. Sci. U.S.A.">
        <title>Evolutionary erosion of yeast sex chromosomes by mating-type switching accidents.</title>
        <authorList>
            <person name="Gordon J.L."/>
            <person name="Armisen D."/>
            <person name="Proux-Wera E."/>
            <person name="Oheigeartaigh S.S."/>
            <person name="Byrne K.P."/>
            <person name="Wolfe K.H."/>
        </authorList>
    </citation>
    <scope>NUCLEOTIDE SEQUENCE [LARGE SCALE GENOMIC DNA]</scope>
    <source>
        <strain evidence="10">ATCC 76901 / BCRC 22586 / CBS 4309 / NBRC 1992 / NRRL Y-12630</strain>
    </source>
</reference>
<evidence type="ECO:0000256" key="3">
    <source>
        <dbReference type="ARBA" id="ARBA00022692"/>
    </source>
</evidence>
<evidence type="ECO:0000256" key="5">
    <source>
        <dbReference type="ARBA" id="ARBA00023054"/>
    </source>
</evidence>
<keyword evidence="3 8" id="KW-0812">Transmembrane</keyword>
<comment type="subcellular location">
    <subcellularLocation>
        <location evidence="2">Membrane</location>
    </subcellularLocation>
    <subcellularLocation>
        <location evidence="1">Mitochondrion</location>
    </subcellularLocation>
</comment>
<evidence type="ECO:0000256" key="2">
    <source>
        <dbReference type="ARBA" id="ARBA00004370"/>
    </source>
</evidence>
<keyword evidence="5" id="KW-0175">Coiled coil</keyword>
<keyword evidence="10" id="KW-1185">Reference proteome</keyword>
<dbReference type="InterPro" id="IPR024461">
    <property type="entry name" value="CCDC90-like"/>
</dbReference>
<evidence type="ECO:0000256" key="7">
    <source>
        <dbReference type="ARBA" id="ARBA00023136"/>
    </source>
</evidence>
<keyword evidence="6" id="KW-0496">Mitochondrion</keyword>
<dbReference type="GO" id="GO:2000214">
    <property type="term" value="P:regulation of L-proline metabolic process"/>
    <property type="evidence" value="ECO:0007669"/>
    <property type="project" value="EnsemblFungi"/>
</dbReference>
<organism evidence="9 10">
    <name type="scientific">Naumovozyma castellii</name>
    <name type="common">Yeast</name>
    <name type="synonym">Saccharomyces castellii</name>
    <dbReference type="NCBI Taxonomy" id="27288"/>
    <lineage>
        <taxon>Eukaryota</taxon>
        <taxon>Fungi</taxon>
        <taxon>Dikarya</taxon>
        <taxon>Ascomycota</taxon>
        <taxon>Saccharomycotina</taxon>
        <taxon>Saccharomycetes</taxon>
        <taxon>Saccharomycetales</taxon>
        <taxon>Saccharomycetaceae</taxon>
        <taxon>Naumovozyma</taxon>
    </lineage>
</organism>
<gene>
    <name evidence="9" type="primary">NCAS0D02980</name>
    <name evidence="9" type="ordered locus">NCAS_0D02980</name>
</gene>
<protein>
    <submittedName>
        <fullName evidence="9">Uncharacterized protein</fullName>
    </submittedName>
</protein>
<evidence type="ECO:0000313" key="10">
    <source>
        <dbReference type="Proteomes" id="UP000001640"/>
    </source>
</evidence>
<keyword evidence="4 8" id="KW-1133">Transmembrane helix</keyword>
<feature type="transmembrane region" description="Helical" evidence="8">
    <location>
        <begin position="249"/>
        <end position="266"/>
    </location>
</feature>
<accession>G0VE88</accession>
<name>G0VE88_NAUCA</name>
<dbReference type="Proteomes" id="UP000001640">
    <property type="component" value="Chromosome 4"/>
</dbReference>
<dbReference type="RefSeq" id="XP_003676240.1">
    <property type="nucleotide sequence ID" value="XM_003676192.1"/>
</dbReference>
<dbReference type="FunCoup" id="G0VE88">
    <property type="interactions" value="2"/>
</dbReference>
<dbReference type="eggNOG" id="ENOG502RBZK">
    <property type="taxonomic scope" value="Eukaryota"/>
</dbReference>
<dbReference type="EMBL" id="HE576755">
    <property type="protein sequence ID" value="CCC69879.1"/>
    <property type="molecule type" value="Genomic_DNA"/>
</dbReference>
<evidence type="ECO:0000256" key="8">
    <source>
        <dbReference type="SAM" id="Phobius"/>
    </source>
</evidence>
<proteinExistence type="predicted"/>
<dbReference type="Pfam" id="PF07798">
    <property type="entry name" value="CCDC90-like"/>
    <property type="match status" value="1"/>
</dbReference>
<dbReference type="PANTHER" id="PTHR14360:SF12">
    <property type="entry name" value="MOZ PROTEIN REPRESENTS A CHROMATIN-ASSOCIATED ACETYLTRANSFERASE"/>
    <property type="match status" value="1"/>
</dbReference>
<evidence type="ECO:0000313" key="9">
    <source>
        <dbReference type="EMBL" id="CCC69879.1"/>
    </source>
</evidence>
<dbReference type="GeneID" id="96903485"/>
<dbReference type="HOGENOM" id="CLU_062868_0_0_1"/>
<dbReference type="OrthoDB" id="5424147at2759"/>
<dbReference type="KEGG" id="ncs:NCAS_0D02980"/>
<dbReference type="OMA" id="QVRINIY"/>
<dbReference type="AlphaFoldDB" id="G0VE88"/>
<reference key="2">
    <citation type="submission" date="2011-08" db="EMBL/GenBank/DDBJ databases">
        <title>Genome sequence of Naumovozyma castellii.</title>
        <authorList>
            <person name="Gordon J.L."/>
            <person name="Armisen D."/>
            <person name="Proux-Wera E."/>
            <person name="OhEigeartaigh S.S."/>
            <person name="Byrne K.P."/>
            <person name="Wolfe K.H."/>
        </authorList>
    </citation>
    <scope>NUCLEOTIDE SEQUENCE</scope>
    <source>
        <strain>Type strain:CBS 4309</strain>
    </source>
</reference>
<evidence type="ECO:0000256" key="4">
    <source>
        <dbReference type="ARBA" id="ARBA00022989"/>
    </source>
</evidence>
<dbReference type="STRING" id="1064592.G0VE88"/>
<evidence type="ECO:0000256" key="6">
    <source>
        <dbReference type="ARBA" id="ARBA00023128"/>
    </source>
</evidence>
<evidence type="ECO:0000256" key="1">
    <source>
        <dbReference type="ARBA" id="ARBA00004173"/>
    </source>
</evidence>
<dbReference type="GO" id="GO:0005743">
    <property type="term" value="C:mitochondrial inner membrane"/>
    <property type="evidence" value="ECO:0007669"/>
    <property type="project" value="EnsemblFungi"/>
</dbReference>